<dbReference type="GO" id="GO:0005783">
    <property type="term" value="C:endoplasmic reticulum"/>
    <property type="evidence" value="ECO:0007669"/>
    <property type="project" value="TreeGrafter"/>
</dbReference>
<gene>
    <name evidence="3" type="ORF">OIU85_000433</name>
</gene>
<dbReference type="OrthoDB" id="4310724at2759"/>
<feature type="domain" description="Sterol methyltransferase C-terminal" evidence="2">
    <location>
        <begin position="86"/>
        <end position="102"/>
    </location>
</feature>
<keyword evidence="1" id="KW-0489">Methyltransferase</keyword>
<dbReference type="Proteomes" id="UP001151529">
    <property type="component" value="Chromosome 16"/>
</dbReference>
<proteinExistence type="predicted"/>
<evidence type="ECO:0000259" key="2">
    <source>
        <dbReference type="Pfam" id="PF08498"/>
    </source>
</evidence>
<name>A0A9Q0VJJ4_SALVM</name>
<dbReference type="PANTHER" id="PTHR44068:SF3">
    <property type="entry name" value="METHYLTRANSFERASE"/>
    <property type="match status" value="1"/>
</dbReference>
<dbReference type="PANTHER" id="PTHR44068">
    <property type="entry name" value="ZGC:194242"/>
    <property type="match status" value="1"/>
</dbReference>
<reference evidence="3" key="1">
    <citation type="submission" date="2022-11" db="EMBL/GenBank/DDBJ databases">
        <authorList>
            <person name="Hyden B.L."/>
            <person name="Feng K."/>
            <person name="Yates T."/>
            <person name="Jawdy S."/>
            <person name="Smart L.B."/>
            <person name="Muchero W."/>
        </authorList>
    </citation>
    <scope>NUCLEOTIDE SEQUENCE</scope>
    <source>
        <tissue evidence="3">Shoot tip</tissue>
    </source>
</reference>
<reference evidence="3" key="2">
    <citation type="journal article" date="2023" name="Int. J. Mol. Sci.">
        <title>De Novo Assembly and Annotation of 11 Diverse Shrub Willow (Salix) Genomes Reveals Novel Gene Organization in Sex-Linked Regions.</title>
        <authorList>
            <person name="Hyden B."/>
            <person name="Feng K."/>
            <person name="Yates T.B."/>
            <person name="Jawdy S."/>
            <person name="Cereghino C."/>
            <person name="Smart L.B."/>
            <person name="Muchero W."/>
        </authorList>
    </citation>
    <scope>NUCLEOTIDE SEQUENCE [LARGE SCALE GENOMIC DNA]</scope>
    <source>
        <tissue evidence="3">Shoot tip</tissue>
    </source>
</reference>
<dbReference type="InterPro" id="IPR013705">
    <property type="entry name" value="Sterol_MeTrfase_C"/>
</dbReference>
<dbReference type="GO" id="GO:0016126">
    <property type="term" value="P:sterol biosynthetic process"/>
    <property type="evidence" value="ECO:0007669"/>
    <property type="project" value="TreeGrafter"/>
</dbReference>
<dbReference type="GO" id="GO:0003838">
    <property type="term" value="F:sterol 24-C-methyltransferase activity"/>
    <property type="evidence" value="ECO:0007669"/>
    <property type="project" value="TreeGrafter"/>
</dbReference>
<accession>A0A9Q0VJJ4</accession>
<evidence type="ECO:0000256" key="1">
    <source>
        <dbReference type="ARBA" id="ARBA00022603"/>
    </source>
</evidence>
<organism evidence="3 4">
    <name type="scientific">Salix viminalis</name>
    <name type="common">Common osier</name>
    <name type="synonym">Basket willow</name>
    <dbReference type="NCBI Taxonomy" id="40686"/>
    <lineage>
        <taxon>Eukaryota</taxon>
        <taxon>Viridiplantae</taxon>
        <taxon>Streptophyta</taxon>
        <taxon>Embryophyta</taxon>
        <taxon>Tracheophyta</taxon>
        <taxon>Spermatophyta</taxon>
        <taxon>Magnoliopsida</taxon>
        <taxon>eudicotyledons</taxon>
        <taxon>Gunneridae</taxon>
        <taxon>Pentapetalae</taxon>
        <taxon>rosids</taxon>
        <taxon>fabids</taxon>
        <taxon>Malpighiales</taxon>
        <taxon>Salicaceae</taxon>
        <taxon>Saliceae</taxon>
        <taxon>Salix</taxon>
    </lineage>
</organism>
<dbReference type="EMBL" id="JAPFFL010000001">
    <property type="protein sequence ID" value="KAJ6749799.1"/>
    <property type="molecule type" value="Genomic_DNA"/>
</dbReference>
<sequence length="104" mass="12007">MGEVELGNGLPELRQCLEALQLAGFEVIWEKDVAVASPIPWYLPLDSLSSFRVTAVGRFITRNMMVVKECRLSWRKQQMQLLKVEGRMGIYTPMYFFLARKPLL</sequence>
<evidence type="ECO:0000313" key="4">
    <source>
        <dbReference type="Proteomes" id="UP001151529"/>
    </source>
</evidence>
<dbReference type="Pfam" id="PF08498">
    <property type="entry name" value="Sterol_MT_C"/>
    <property type="match status" value="1"/>
</dbReference>
<dbReference type="GO" id="GO:0032259">
    <property type="term" value="P:methylation"/>
    <property type="evidence" value="ECO:0007669"/>
    <property type="project" value="UniProtKB-KW"/>
</dbReference>
<keyword evidence="1" id="KW-0808">Transferase</keyword>
<dbReference type="InterPro" id="IPR050447">
    <property type="entry name" value="Erg6_SMT_methyltransf"/>
</dbReference>
<comment type="caution">
    <text evidence="3">The sequence shown here is derived from an EMBL/GenBank/DDBJ whole genome shotgun (WGS) entry which is preliminary data.</text>
</comment>
<protein>
    <recommendedName>
        <fullName evidence="2">Sterol methyltransferase C-terminal domain-containing protein</fullName>
    </recommendedName>
</protein>
<evidence type="ECO:0000313" key="3">
    <source>
        <dbReference type="EMBL" id="KAJ6749799.1"/>
    </source>
</evidence>
<dbReference type="AlphaFoldDB" id="A0A9Q0VJJ4"/>
<keyword evidence="4" id="KW-1185">Reference proteome</keyword>